<dbReference type="AlphaFoldDB" id="A0A2C9D698"/>
<dbReference type="PANTHER" id="PTHR39673:SF5">
    <property type="entry name" value="TUNGSTEN-CONTAINING FORMYLMETHANOFURAN DEHYDROGENASE 2 SUBUNIT C"/>
    <property type="match status" value="1"/>
</dbReference>
<dbReference type="InterPro" id="IPR036485">
    <property type="entry name" value="Glu_synth_asu_C_sf"/>
</dbReference>
<accession>A0A2C9D698</accession>
<dbReference type="GO" id="GO:0018493">
    <property type="term" value="F:formylmethanofuran dehydrogenase activity"/>
    <property type="evidence" value="ECO:0007669"/>
    <property type="project" value="InterPro"/>
</dbReference>
<dbReference type="Gene3D" id="2.160.20.60">
    <property type="entry name" value="Glutamate synthase, alpha subunit, C-terminal domain"/>
    <property type="match status" value="1"/>
</dbReference>
<dbReference type="NCBIfam" id="TIGR03122">
    <property type="entry name" value="one_C_dehyd_C"/>
    <property type="match status" value="1"/>
</dbReference>
<dbReference type="GO" id="GO:0046914">
    <property type="term" value="F:transition metal ion binding"/>
    <property type="evidence" value="ECO:0007669"/>
    <property type="project" value="InterPro"/>
</dbReference>
<dbReference type="GO" id="GO:0015948">
    <property type="term" value="P:methanogenesis"/>
    <property type="evidence" value="ECO:0007669"/>
    <property type="project" value="InterPro"/>
</dbReference>
<dbReference type="InterPro" id="IPR017550">
    <property type="entry name" value="Formylmethanofuran_DH_suC"/>
</dbReference>
<gene>
    <name evidence="1" type="primary">fhcC</name>
    <name evidence="1" type="ORF">HDIA_2303</name>
</gene>
<keyword evidence="1" id="KW-0808">Transferase</keyword>
<dbReference type="Proteomes" id="UP000223606">
    <property type="component" value="Chromosome 1"/>
</dbReference>
<dbReference type="EMBL" id="LT960614">
    <property type="protein sequence ID" value="SON55844.1"/>
    <property type="molecule type" value="Genomic_DNA"/>
</dbReference>
<dbReference type="GO" id="GO:0016787">
    <property type="term" value="F:hydrolase activity"/>
    <property type="evidence" value="ECO:0007669"/>
    <property type="project" value="UniProtKB-KW"/>
</dbReference>
<name>A0A2C9D698_9HYPH</name>
<keyword evidence="1" id="KW-0378">Hydrolase</keyword>
<evidence type="ECO:0000313" key="1">
    <source>
        <dbReference type="EMBL" id="SON55844.1"/>
    </source>
</evidence>
<organism evidence="1 2">
    <name type="scientific">Hartmannibacter diazotrophicus</name>
    <dbReference type="NCBI Taxonomy" id="1482074"/>
    <lineage>
        <taxon>Bacteria</taxon>
        <taxon>Pseudomonadati</taxon>
        <taxon>Pseudomonadota</taxon>
        <taxon>Alphaproteobacteria</taxon>
        <taxon>Hyphomicrobiales</taxon>
        <taxon>Pleomorphomonadaceae</taxon>
        <taxon>Hartmannibacter</taxon>
    </lineage>
</organism>
<protein>
    <submittedName>
        <fullName evidence="1">Formyltransferase/hydrolase complex Fhc subunit C</fullName>
    </submittedName>
</protein>
<reference evidence="2" key="1">
    <citation type="submission" date="2017-09" db="EMBL/GenBank/DDBJ databases">
        <title>Genome sequence of Nannocystis excedens DSM 71.</title>
        <authorList>
            <person name="Blom J."/>
        </authorList>
    </citation>
    <scope>NUCLEOTIDE SEQUENCE [LARGE SCALE GENOMIC DNA]</scope>
    <source>
        <strain evidence="2">type strain: E19</strain>
    </source>
</reference>
<proteinExistence type="predicted"/>
<keyword evidence="2" id="KW-1185">Reference proteome</keyword>
<dbReference type="KEGG" id="hdi:HDIA_2303"/>
<evidence type="ECO:0000313" key="2">
    <source>
        <dbReference type="Proteomes" id="UP000223606"/>
    </source>
</evidence>
<sequence>MAALTFTLRAEVPERLDLSALVPSALDGKSASEIEKIVVGTTRKAPAVGDLFKVSGDDVTDIRFAGGSERFDHVGKALAGGSIHVEGDVGGWLAAGMKSGSVTVTGSAMGPYAAAEISGGSVTIEGNAGDCLGAALPGYMNGMAGGFVLVGGICGEAAGDRMRRGTIAVLGGTGDATGVRMIGGSILSPSMGARTGLMMKRGTLISSTPVELSSTFVDSGLYRLPFLALLRKHLGEVMPRAAHLVPSVAHRFRGDMSMLGKGEVLVAQ</sequence>
<dbReference type="PANTHER" id="PTHR39673">
    <property type="entry name" value="TUNGSTEN FORMYLMETHANOFURAN DEHYDROGENASE, SUBUNIT C (FWDC)"/>
    <property type="match status" value="1"/>
</dbReference>
<dbReference type="RefSeq" id="WP_099556301.1">
    <property type="nucleotide sequence ID" value="NZ_LT960614.1"/>
</dbReference>
<dbReference type="OrthoDB" id="7302713at2"/>
<dbReference type="SUPFAM" id="SSF69336">
    <property type="entry name" value="Alpha subunit of glutamate synthase, C-terminal domain"/>
    <property type="match status" value="1"/>
</dbReference>
<dbReference type="GO" id="GO:0016740">
    <property type="term" value="F:transferase activity"/>
    <property type="evidence" value="ECO:0007669"/>
    <property type="project" value="UniProtKB-KW"/>
</dbReference>